<sequence>MIRKLLTLLSRPPARLCRGKGAQRAQVGRGDEAGKEGRSGARLNSRTYLVMPSIAWKWRQPHFAEL</sequence>
<dbReference type="EMBL" id="OZ023716">
    <property type="protein sequence ID" value="CAK9865561.1"/>
    <property type="molecule type" value="Genomic_DNA"/>
</dbReference>
<feature type="compositionally biased region" description="Basic and acidic residues" evidence="1">
    <location>
        <begin position="29"/>
        <end position="39"/>
    </location>
</feature>
<reference evidence="2" key="1">
    <citation type="submission" date="2024-03" db="EMBL/GenBank/DDBJ databases">
        <authorList>
            <consortium name="ELIXIR-Norway"/>
            <consortium name="Elixir Norway"/>
        </authorList>
    </citation>
    <scope>NUCLEOTIDE SEQUENCE</scope>
</reference>
<protein>
    <submittedName>
        <fullName evidence="2">Uncharacterized protein</fullName>
    </submittedName>
</protein>
<organism evidence="2 3">
    <name type="scientific">Sphagnum jensenii</name>
    <dbReference type="NCBI Taxonomy" id="128206"/>
    <lineage>
        <taxon>Eukaryota</taxon>
        <taxon>Viridiplantae</taxon>
        <taxon>Streptophyta</taxon>
        <taxon>Embryophyta</taxon>
        <taxon>Bryophyta</taxon>
        <taxon>Sphagnophytina</taxon>
        <taxon>Sphagnopsida</taxon>
        <taxon>Sphagnales</taxon>
        <taxon>Sphagnaceae</taxon>
        <taxon>Sphagnum</taxon>
    </lineage>
</organism>
<keyword evidence="3" id="KW-1185">Reference proteome</keyword>
<dbReference type="Proteomes" id="UP001497522">
    <property type="component" value="Chromosome 15"/>
</dbReference>
<evidence type="ECO:0000313" key="2">
    <source>
        <dbReference type="EMBL" id="CAK9865561.1"/>
    </source>
</evidence>
<gene>
    <name evidence="2" type="ORF">CSSPJE1EN2_LOCUS8556</name>
</gene>
<evidence type="ECO:0000256" key="1">
    <source>
        <dbReference type="SAM" id="MobiDB-lite"/>
    </source>
</evidence>
<name>A0ABP1ASS1_9BRYO</name>
<evidence type="ECO:0000313" key="3">
    <source>
        <dbReference type="Proteomes" id="UP001497522"/>
    </source>
</evidence>
<accession>A0ABP1ASS1</accession>
<feature type="region of interest" description="Disordered" evidence="1">
    <location>
        <begin position="17"/>
        <end position="39"/>
    </location>
</feature>
<proteinExistence type="predicted"/>